<evidence type="ECO:0000313" key="7">
    <source>
        <dbReference type="EMBL" id="JAA57980.1"/>
    </source>
</evidence>
<name>L7M1P4_RHIPC</name>
<dbReference type="InterPro" id="IPR007889">
    <property type="entry name" value="HTH_Psq"/>
</dbReference>
<comment type="subcellular location">
    <subcellularLocation>
        <location evidence="1">Nucleus</location>
    </subcellularLocation>
</comment>
<feature type="domain" description="HTH CENPB-type" evidence="6">
    <location>
        <begin position="159"/>
        <end position="230"/>
    </location>
</feature>
<dbReference type="InterPro" id="IPR050863">
    <property type="entry name" value="CenT-Element_Derived"/>
</dbReference>
<dbReference type="GO" id="GO:0003677">
    <property type="term" value="F:DNA binding"/>
    <property type="evidence" value="ECO:0007669"/>
    <property type="project" value="UniProtKB-KW"/>
</dbReference>
<accession>L7M1P4</accession>
<dbReference type="InterPro" id="IPR004875">
    <property type="entry name" value="DDE_SF_endonuclease_dom"/>
</dbReference>
<dbReference type="PANTHER" id="PTHR19303:SF73">
    <property type="entry name" value="PROTEIN PDC2"/>
    <property type="match status" value="1"/>
</dbReference>
<dbReference type="InterPro" id="IPR009057">
    <property type="entry name" value="Homeodomain-like_sf"/>
</dbReference>
<dbReference type="AlphaFoldDB" id="L7M1P4"/>
<dbReference type="Pfam" id="PF03184">
    <property type="entry name" value="DDE_1"/>
    <property type="match status" value="1"/>
</dbReference>
<evidence type="ECO:0000256" key="5">
    <source>
        <dbReference type="SAM" id="SignalP"/>
    </source>
</evidence>
<feature type="chain" id="PRO_5003980961" evidence="5">
    <location>
        <begin position="22"/>
        <end position="612"/>
    </location>
</feature>
<dbReference type="Pfam" id="PF04218">
    <property type="entry name" value="CENP-B_N"/>
    <property type="match status" value="1"/>
</dbReference>
<dbReference type="SUPFAM" id="SSF46689">
    <property type="entry name" value="Homeodomain-like"/>
    <property type="match status" value="2"/>
</dbReference>
<feature type="signal peptide" evidence="5">
    <location>
        <begin position="1"/>
        <end position="21"/>
    </location>
</feature>
<reference evidence="7" key="1">
    <citation type="submission" date="2012-11" db="EMBL/GenBank/DDBJ databases">
        <authorList>
            <person name="Lucero-Rivera Y.E."/>
            <person name="Tovar-Ramirez D."/>
        </authorList>
    </citation>
    <scope>NUCLEOTIDE SEQUENCE</scope>
    <source>
        <tissue evidence="7">Salivary gland</tissue>
    </source>
</reference>
<dbReference type="PANTHER" id="PTHR19303">
    <property type="entry name" value="TRANSPOSON"/>
    <property type="match status" value="1"/>
</dbReference>
<keyword evidence="2" id="KW-0238">DNA-binding</keyword>
<evidence type="ECO:0000256" key="3">
    <source>
        <dbReference type="ARBA" id="ARBA00023242"/>
    </source>
</evidence>
<dbReference type="Pfam" id="PF03221">
    <property type="entry name" value="HTH_Tnp_Tc5"/>
    <property type="match status" value="1"/>
</dbReference>
<dbReference type="Gene3D" id="1.10.10.60">
    <property type="entry name" value="Homeodomain-like"/>
    <property type="match status" value="2"/>
</dbReference>
<dbReference type="EMBL" id="GACK01007054">
    <property type="protein sequence ID" value="JAA57980.1"/>
    <property type="molecule type" value="mRNA"/>
</dbReference>
<reference evidence="7" key="2">
    <citation type="journal article" date="2015" name="J. Proteomics">
        <title>Sexual differences in the sialomes of the zebra tick, Rhipicephalus pulchellus.</title>
        <authorList>
            <person name="Tan A.W."/>
            <person name="Francischetti I.M."/>
            <person name="Slovak M."/>
            <person name="Kini R.M."/>
            <person name="Ribeiro J.M."/>
        </authorList>
    </citation>
    <scope>NUCLEOTIDE SEQUENCE</scope>
    <source>
        <tissue evidence="7">Salivary gland</tissue>
    </source>
</reference>
<dbReference type="GO" id="GO:0005634">
    <property type="term" value="C:nucleus"/>
    <property type="evidence" value="ECO:0007669"/>
    <property type="project" value="UniProtKB-SubCell"/>
</dbReference>
<keyword evidence="5" id="KW-0732">Signal</keyword>
<dbReference type="PROSITE" id="PS51253">
    <property type="entry name" value="HTH_CENPB"/>
    <property type="match status" value="1"/>
</dbReference>
<dbReference type="SMART" id="SM00674">
    <property type="entry name" value="CENPB"/>
    <property type="match status" value="1"/>
</dbReference>
<evidence type="ECO:0000256" key="2">
    <source>
        <dbReference type="ARBA" id="ARBA00023125"/>
    </source>
</evidence>
<evidence type="ECO:0000256" key="1">
    <source>
        <dbReference type="ARBA" id="ARBA00004123"/>
    </source>
</evidence>
<feature type="region of interest" description="Disordered" evidence="4">
    <location>
        <begin position="538"/>
        <end position="559"/>
    </location>
</feature>
<organism evidence="7">
    <name type="scientific">Rhipicephalus pulchellus</name>
    <name type="common">Yellow backed tick</name>
    <name type="synonym">Dermacentor pulchellus</name>
    <dbReference type="NCBI Taxonomy" id="72859"/>
    <lineage>
        <taxon>Eukaryota</taxon>
        <taxon>Metazoa</taxon>
        <taxon>Ecdysozoa</taxon>
        <taxon>Arthropoda</taxon>
        <taxon>Chelicerata</taxon>
        <taxon>Arachnida</taxon>
        <taxon>Acari</taxon>
        <taxon>Parasitiformes</taxon>
        <taxon>Ixodida</taxon>
        <taxon>Ixodoidea</taxon>
        <taxon>Ixodidae</taxon>
        <taxon>Rhipicephalinae</taxon>
        <taxon>Rhipicephalus</taxon>
        <taxon>Rhipicephalus</taxon>
    </lineage>
</organism>
<proteinExistence type="evidence at transcript level"/>
<dbReference type="InterPro" id="IPR006600">
    <property type="entry name" value="HTH_CenpB_DNA-bd_dom"/>
</dbReference>
<keyword evidence="3" id="KW-0539">Nucleus</keyword>
<evidence type="ECO:0000256" key="4">
    <source>
        <dbReference type="SAM" id="MobiDB-lite"/>
    </source>
</evidence>
<evidence type="ECO:0000259" key="6">
    <source>
        <dbReference type="PROSITE" id="PS51253"/>
    </source>
</evidence>
<sequence>MMMAAVLSAISWIFFLPQVHGLRNWKFSTRPARLLMLSTWWRFAQTWCALALLSSLFLRRRAEVLSGCAVQYARAAEAAGASFFTCCVCATVLRTCVMPKLGQKHRVLKIEEKLDIIRAIERGTKKSALAREKDLPLTTVCGIWNSREKLLGSAAATAKRCRLRGSSFSDVEEALVKWLKAARSKNLPISGPLLVEKALVFASQLNHDNFVCSNGWLARFKARHGITTRTVSGEGAAADVDGAEQWQNGQLKNILEDYAPDDIFNMDESALFFKLLPDKTLAFKGETCTGGKHAKDRISVAFCVNMTGTDKTPLLVIGKSAKPRCFKGARLPSGVLYRSNTKAWMTAKLFEEYVRLVDRRFAAKNRRVVIILDNASAHVALDNLTAVKLAFLPPNTTAIAQPLDQGVIRAVKQLYKKNLLRRFLLAIECGKLFSIDLIGAIHLLEYSWRQVEATTVQNCFKRAGFSVSAGDADDASDTIDQTSDIVDQACETLLAEVLERQGVTEGISFPDFRDADSDVQTSPDMSDEAIVASVVEVSPNHSDEDDTESENTGDPGPTVAEAAHCVSVMRVFAEKRGLAEKLARSISEFEAAVVAARPPRRQMKITDFVTRS</sequence>
<protein>
    <submittedName>
        <fullName evidence="7">Putative tick transposon</fullName>
    </submittedName>
</protein>